<dbReference type="GO" id="GO:0006508">
    <property type="term" value="P:proteolysis"/>
    <property type="evidence" value="ECO:0007669"/>
    <property type="project" value="InterPro"/>
</dbReference>
<dbReference type="Gene3D" id="2.40.70.10">
    <property type="entry name" value="Acid Proteases"/>
    <property type="match status" value="1"/>
</dbReference>
<protein>
    <recommendedName>
        <fullName evidence="1">RNA-directed DNA polymerase</fullName>
        <ecNumber evidence="1">2.7.7.49</ecNumber>
    </recommendedName>
</protein>
<dbReference type="PROSITE" id="PS50175">
    <property type="entry name" value="ASP_PROT_RETROV"/>
    <property type="match status" value="1"/>
</dbReference>
<dbReference type="Pfam" id="PF00077">
    <property type="entry name" value="RVP"/>
    <property type="match status" value="1"/>
</dbReference>
<dbReference type="InterPro" id="IPR043502">
    <property type="entry name" value="DNA/RNA_pol_sf"/>
</dbReference>
<dbReference type="FunFam" id="3.30.70.270:FF:000020">
    <property type="entry name" value="Transposon Tf2-6 polyprotein-like Protein"/>
    <property type="match status" value="1"/>
</dbReference>
<evidence type="ECO:0000256" key="5">
    <source>
        <dbReference type="ARBA" id="ARBA00022759"/>
    </source>
</evidence>
<dbReference type="SUPFAM" id="SSF50630">
    <property type="entry name" value="Acid proteases"/>
    <property type="match status" value="1"/>
</dbReference>
<dbReference type="InterPro" id="IPR001995">
    <property type="entry name" value="Peptidase_A2_cat"/>
</dbReference>
<dbReference type="CDD" id="cd00303">
    <property type="entry name" value="retropepsin_like"/>
    <property type="match status" value="1"/>
</dbReference>
<dbReference type="Gene3D" id="3.10.20.370">
    <property type="match status" value="1"/>
</dbReference>
<dbReference type="InterPro" id="IPR000477">
    <property type="entry name" value="RT_dom"/>
</dbReference>
<sequence>MNQIKENYQDDEDFLSDQEEEAEIIDDGQPIIIGKLEGVEQQLLLDTGSQVSVVSEEVFEFIQRKNPRVITLPVSGITIQGITGKIVKVVNQALLTLQIQDSTHEQKFLVVKKLETTAILGTDWMRDKKAKIDMDRDEVYFQDNDVDYYIRFQGRSLKIRTANLQVNQPTGSREENEAIEELISQYEDIFSTKPGLVKNFVCQLKIKEATPFFKKSYPIPFSKRDAVDQEIQRMLDNNIIERSSSPFVNPIVIVNKPGGAVRICLDARKLNQIIEEDRNSPPNLEEVLERFDNPEYLSSMDLTAGYWQIPLHPDSRKYTSFLVNGRSYQYKVLPFGLNISVAVFNRCLDQVLGPEVLSYALIYVDDIVVASKTFEEHEGHLRLIFSKLKEANMTINVKKSKFLQEEIQFLGHIVRRKEGIRINPERLEAIRGCQPPRNLKELQSFLGMCNFYRRFRNHFSEVSQGFAPLLSKNSKWEWNEKYQRIFEELKNGFNEEMILKFPDFNRPFILYTDASINALGAHLYQQDEKGEMRTLAFASRGLKDAEKRYSITELELLAILFGVMKFRTYILGYPVVIYTDHKALSFLLTCKSLNSRLQRWSLKLQEFNLQIEYCQGAKNRIADFLSRYGVTKKNQPSITIGKVKKKKEDKKLKNILKNIKTEQDEDEKCSWIKKEIEEKVL</sequence>
<keyword evidence="3" id="KW-0548">Nucleotidyltransferase</keyword>
<dbReference type="Gene3D" id="3.30.70.270">
    <property type="match status" value="2"/>
</dbReference>
<dbReference type="PROSITE" id="PS50878">
    <property type="entry name" value="RT_POL"/>
    <property type="match status" value="1"/>
</dbReference>
<evidence type="ECO:0000256" key="7">
    <source>
        <dbReference type="ARBA" id="ARBA00022918"/>
    </source>
</evidence>
<dbReference type="CDD" id="cd09274">
    <property type="entry name" value="RNase_HI_RT_Ty3"/>
    <property type="match status" value="1"/>
</dbReference>
<keyword evidence="7" id="KW-0695">RNA-directed DNA polymerase</keyword>
<proteinExistence type="predicted"/>
<dbReference type="EMBL" id="GEZM01050570">
    <property type="protein sequence ID" value="JAV75541.1"/>
    <property type="molecule type" value="Transcribed_RNA"/>
</dbReference>
<dbReference type="InterPro" id="IPR001969">
    <property type="entry name" value="Aspartic_peptidase_AS"/>
</dbReference>
<dbReference type="FunFam" id="3.10.20.370:FF:000001">
    <property type="entry name" value="Retrovirus-related Pol polyprotein from transposon 17.6-like protein"/>
    <property type="match status" value="1"/>
</dbReference>
<dbReference type="InterPro" id="IPR041373">
    <property type="entry name" value="RT_RNaseH"/>
</dbReference>
<accession>A0A1Y1LVD3</accession>
<dbReference type="Gene3D" id="3.10.10.10">
    <property type="entry name" value="HIV Type 1 Reverse Transcriptase, subunit A, domain 1"/>
    <property type="match status" value="1"/>
</dbReference>
<keyword evidence="5" id="KW-0255">Endonuclease</keyword>
<feature type="domain" description="Peptidase A2" evidence="8">
    <location>
        <begin position="41"/>
        <end position="124"/>
    </location>
</feature>
<dbReference type="Pfam" id="PF17917">
    <property type="entry name" value="RT_RNaseH"/>
    <property type="match status" value="1"/>
</dbReference>
<dbReference type="AlphaFoldDB" id="A0A1Y1LVD3"/>
<dbReference type="InterPro" id="IPR043128">
    <property type="entry name" value="Rev_trsase/Diguanyl_cyclase"/>
</dbReference>
<organism evidence="10">
    <name type="scientific">Photinus pyralis</name>
    <name type="common">Common eastern firefly</name>
    <name type="synonym">Lampyris pyralis</name>
    <dbReference type="NCBI Taxonomy" id="7054"/>
    <lineage>
        <taxon>Eukaryota</taxon>
        <taxon>Metazoa</taxon>
        <taxon>Ecdysozoa</taxon>
        <taxon>Arthropoda</taxon>
        <taxon>Hexapoda</taxon>
        <taxon>Insecta</taxon>
        <taxon>Pterygota</taxon>
        <taxon>Neoptera</taxon>
        <taxon>Endopterygota</taxon>
        <taxon>Coleoptera</taxon>
        <taxon>Polyphaga</taxon>
        <taxon>Elateriformia</taxon>
        <taxon>Elateroidea</taxon>
        <taxon>Lampyridae</taxon>
        <taxon>Lampyrinae</taxon>
        <taxon>Photinus</taxon>
    </lineage>
</organism>
<dbReference type="InterPro" id="IPR018061">
    <property type="entry name" value="Retropepsins"/>
</dbReference>
<feature type="domain" description="Reverse transcriptase" evidence="9">
    <location>
        <begin position="235"/>
        <end position="414"/>
    </location>
</feature>
<dbReference type="InterPro" id="IPR050951">
    <property type="entry name" value="Retrovirus_Pol_polyprotein"/>
</dbReference>
<evidence type="ECO:0000256" key="2">
    <source>
        <dbReference type="ARBA" id="ARBA00022679"/>
    </source>
</evidence>
<evidence type="ECO:0000313" key="10">
    <source>
        <dbReference type="EMBL" id="JAV75546.1"/>
    </source>
</evidence>
<dbReference type="EMBL" id="GEZM01050567">
    <property type="protein sequence ID" value="JAV75546.1"/>
    <property type="molecule type" value="Transcribed_RNA"/>
</dbReference>
<reference evidence="10" key="1">
    <citation type="journal article" date="2016" name="Sci. Rep.">
        <title>Molecular characterization of firefly nuptial gifts: a multi-omics approach sheds light on postcopulatory sexual selection.</title>
        <authorList>
            <person name="Al-Wathiqui N."/>
            <person name="Fallon T.R."/>
            <person name="South A."/>
            <person name="Weng J.K."/>
            <person name="Lewis S.M."/>
        </authorList>
    </citation>
    <scope>NUCLEOTIDE SEQUENCE</scope>
</reference>
<evidence type="ECO:0000256" key="3">
    <source>
        <dbReference type="ARBA" id="ARBA00022695"/>
    </source>
</evidence>
<dbReference type="GO" id="GO:0004519">
    <property type="term" value="F:endonuclease activity"/>
    <property type="evidence" value="ECO:0007669"/>
    <property type="project" value="UniProtKB-KW"/>
</dbReference>
<dbReference type="GO" id="GO:0003964">
    <property type="term" value="F:RNA-directed DNA polymerase activity"/>
    <property type="evidence" value="ECO:0007669"/>
    <property type="project" value="UniProtKB-KW"/>
</dbReference>
<keyword evidence="2" id="KW-0808">Transferase</keyword>
<dbReference type="InterPro" id="IPR021109">
    <property type="entry name" value="Peptidase_aspartic_dom_sf"/>
</dbReference>
<evidence type="ECO:0000259" key="8">
    <source>
        <dbReference type="PROSITE" id="PS50175"/>
    </source>
</evidence>
<dbReference type="CDD" id="cd01647">
    <property type="entry name" value="RT_LTR"/>
    <property type="match status" value="1"/>
</dbReference>
<dbReference type="GO" id="GO:0004190">
    <property type="term" value="F:aspartic-type endopeptidase activity"/>
    <property type="evidence" value="ECO:0007669"/>
    <property type="project" value="InterPro"/>
</dbReference>
<keyword evidence="4" id="KW-0540">Nuclease</keyword>
<evidence type="ECO:0000256" key="6">
    <source>
        <dbReference type="ARBA" id="ARBA00022801"/>
    </source>
</evidence>
<evidence type="ECO:0000256" key="1">
    <source>
        <dbReference type="ARBA" id="ARBA00012493"/>
    </source>
</evidence>
<dbReference type="Pfam" id="PF00078">
    <property type="entry name" value="RVT_1"/>
    <property type="match status" value="1"/>
</dbReference>
<dbReference type="PANTHER" id="PTHR37984:SF5">
    <property type="entry name" value="PROTEIN NYNRIN-LIKE"/>
    <property type="match status" value="1"/>
</dbReference>
<dbReference type="PROSITE" id="PS00141">
    <property type="entry name" value="ASP_PROTEASE"/>
    <property type="match status" value="1"/>
</dbReference>
<dbReference type="PANTHER" id="PTHR37984">
    <property type="entry name" value="PROTEIN CBG26694"/>
    <property type="match status" value="1"/>
</dbReference>
<keyword evidence="6" id="KW-0378">Hydrolase</keyword>
<dbReference type="EC" id="2.7.7.49" evidence="1"/>
<name>A0A1Y1LVD3_PHOPY</name>
<evidence type="ECO:0000256" key="4">
    <source>
        <dbReference type="ARBA" id="ARBA00022722"/>
    </source>
</evidence>
<dbReference type="SUPFAM" id="SSF56672">
    <property type="entry name" value="DNA/RNA polymerases"/>
    <property type="match status" value="1"/>
</dbReference>
<evidence type="ECO:0000259" key="9">
    <source>
        <dbReference type="PROSITE" id="PS50878"/>
    </source>
</evidence>